<evidence type="ECO:0000256" key="1">
    <source>
        <dbReference type="ARBA" id="ARBA00004651"/>
    </source>
</evidence>
<feature type="transmembrane region" description="Helical" evidence="7">
    <location>
        <begin position="118"/>
        <end position="136"/>
    </location>
</feature>
<organism evidence="8 9">
    <name type="scientific">Methylobacterium adhaesivum</name>
    <dbReference type="NCBI Taxonomy" id="333297"/>
    <lineage>
        <taxon>Bacteria</taxon>
        <taxon>Pseudomonadati</taxon>
        <taxon>Pseudomonadota</taxon>
        <taxon>Alphaproteobacteria</taxon>
        <taxon>Hyphomicrobiales</taxon>
        <taxon>Methylobacteriaceae</taxon>
        <taxon>Methylobacterium</taxon>
    </lineage>
</organism>
<comment type="subcellular location">
    <subcellularLocation>
        <location evidence="1">Cell membrane</location>
        <topology evidence="1">Multi-pass membrane protein</topology>
    </subcellularLocation>
</comment>
<feature type="transmembrane region" description="Helical" evidence="7">
    <location>
        <begin position="333"/>
        <end position="354"/>
    </location>
</feature>
<proteinExistence type="inferred from homology"/>
<evidence type="ECO:0000256" key="7">
    <source>
        <dbReference type="SAM" id="Phobius"/>
    </source>
</evidence>
<keyword evidence="4 7" id="KW-0812">Transmembrane</keyword>
<dbReference type="InterPro" id="IPR005524">
    <property type="entry name" value="DUF318"/>
</dbReference>
<evidence type="ECO:0000256" key="2">
    <source>
        <dbReference type="ARBA" id="ARBA00006386"/>
    </source>
</evidence>
<comment type="caution">
    <text evidence="8">The sequence shown here is derived from an EMBL/GenBank/DDBJ whole genome shotgun (WGS) entry which is preliminary data.</text>
</comment>
<feature type="transmembrane region" description="Helical" evidence="7">
    <location>
        <begin position="6"/>
        <end position="32"/>
    </location>
</feature>
<feature type="transmembrane region" description="Helical" evidence="7">
    <location>
        <begin position="291"/>
        <end position="313"/>
    </location>
</feature>
<gene>
    <name evidence="8" type="ORF">QWZ12_21370</name>
</gene>
<protein>
    <submittedName>
        <fullName evidence="8">Permease</fullName>
    </submittedName>
</protein>
<dbReference type="InterPro" id="IPR053166">
    <property type="entry name" value="UPF0718_permease"/>
</dbReference>
<evidence type="ECO:0000313" key="8">
    <source>
        <dbReference type="EMBL" id="MDN3593147.1"/>
    </source>
</evidence>
<feature type="transmembrane region" description="Helical" evidence="7">
    <location>
        <begin position="255"/>
        <end position="279"/>
    </location>
</feature>
<dbReference type="InterPro" id="IPR036259">
    <property type="entry name" value="MFS_trans_sf"/>
</dbReference>
<reference evidence="9" key="1">
    <citation type="journal article" date="2019" name="Int. J. Syst. Evol. Microbiol.">
        <title>The Global Catalogue of Microorganisms (GCM) 10K type strain sequencing project: providing services to taxonomists for standard genome sequencing and annotation.</title>
        <authorList>
            <consortium name="The Broad Institute Genomics Platform"/>
            <consortium name="The Broad Institute Genome Sequencing Center for Infectious Disease"/>
            <person name="Wu L."/>
            <person name="Ma J."/>
        </authorList>
    </citation>
    <scope>NUCLEOTIDE SEQUENCE [LARGE SCALE GENOMIC DNA]</scope>
    <source>
        <strain evidence="9">CECT 7069</strain>
    </source>
</reference>
<dbReference type="RefSeq" id="WP_238227638.1">
    <property type="nucleotide sequence ID" value="NZ_BPQD01000032.1"/>
</dbReference>
<dbReference type="Proteomes" id="UP001224644">
    <property type="component" value="Unassembled WGS sequence"/>
</dbReference>
<dbReference type="PANTHER" id="PTHR42775:SF1">
    <property type="entry name" value="PERMEASE RV2963-RELATED"/>
    <property type="match status" value="1"/>
</dbReference>
<dbReference type="Pfam" id="PF03773">
    <property type="entry name" value="ArsP_1"/>
    <property type="match status" value="1"/>
</dbReference>
<feature type="transmembrane region" description="Helical" evidence="7">
    <location>
        <begin position="90"/>
        <end position="111"/>
    </location>
</feature>
<feature type="transmembrane region" description="Helical" evidence="7">
    <location>
        <begin position="194"/>
        <end position="217"/>
    </location>
</feature>
<evidence type="ECO:0000256" key="3">
    <source>
        <dbReference type="ARBA" id="ARBA00022475"/>
    </source>
</evidence>
<accession>A0ABT8BLU5</accession>
<keyword evidence="6 7" id="KW-0472">Membrane</keyword>
<sequence>MDGLGRALLMAAGMFWQTGWTLVLGFTVSALLQSVVSTEQMRRALGRDGAREIALASLAGAASSSCSYASAAIMRTLFKKGAALTTSLAFLFASTNLVLELGIILYLLLGWPFMAGEWIGGLVLIAVMSVIVRLTYPKRLAEEARNHEETSAGHQHMSMTVEGSTLREKLANPETRIRIAQNFAMEWSMLWKDLAIGFLVGGLLSAFVPDAAWKALFLTDASPWLKVPLNALLGPLIAVLTFVCSIGNVPLAAVLWGGGASFGGVLAFLYADLIVLPLLDAYRRYFGWRMAAYIGGVFYVTMVIAALVMDLAFNGLGWVPDHAGDVRAHLTRFALNYTFWLNLGFGALAAYWFWLARKHPMQHGHGDHGSGEGRHAHHHS</sequence>
<evidence type="ECO:0000256" key="5">
    <source>
        <dbReference type="ARBA" id="ARBA00022989"/>
    </source>
</evidence>
<keyword evidence="5 7" id="KW-1133">Transmembrane helix</keyword>
<keyword evidence="3" id="KW-1003">Cell membrane</keyword>
<feature type="transmembrane region" description="Helical" evidence="7">
    <location>
        <begin position="229"/>
        <end position="249"/>
    </location>
</feature>
<dbReference type="SUPFAM" id="SSF103473">
    <property type="entry name" value="MFS general substrate transporter"/>
    <property type="match status" value="1"/>
</dbReference>
<evidence type="ECO:0000256" key="6">
    <source>
        <dbReference type="ARBA" id="ARBA00023136"/>
    </source>
</evidence>
<evidence type="ECO:0000313" key="9">
    <source>
        <dbReference type="Proteomes" id="UP001224644"/>
    </source>
</evidence>
<keyword evidence="9" id="KW-1185">Reference proteome</keyword>
<evidence type="ECO:0000256" key="4">
    <source>
        <dbReference type="ARBA" id="ARBA00022692"/>
    </source>
</evidence>
<name>A0ABT8BLU5_9HYPH</name>
<dbReference type="EMBL" id="JAUFPX010000039">
    <property type="protein sequence ID" value="MDN3593147.1"/>
    <property type="molecule type" value="Genomic_DNA"/>
</dbReference>
<dbReference type="PANTHER" id="PTHR42775">
    <property type="entry name" value="PERMEASE RV2963-RELATED"/>
    <property type="match status" value="1"/>
</dbReference>
<comment type="similarity">
    <text evidence="2">Belongs to the UPF0718 family.</text>
</comment>